<dbReference type="SUPFAM" id="SSF55729">
    <property type="entry name" value="Acyl-CoA N-acyltransferases (Nat)"/>
    <property type="match status" value="1"/>
</dbReference>
<dbReference type="PANTHER" id="PTHR43877">
    <property type="entry name" value="AMINOALKYLPHOSPHONATE N-ACETYLTRANSFERASE-RELATED-RELATED"/>
    <property type="match status" value="1"/>
</dbReference>
<evidence type="ECO:0000256" key="1">
    <source>
        <dbReference type="ARBA" id="ARBA00022679"/>
    </source>
</evidence>
<dbReference type="PROSITE" id="PS51186">
    <property type="entry name" value="GNAT"/>
    <property type="match status" value="1"/>
</dbReference>
<keyword evidence="1" id="KW-0808">Transferase</keyword>
<evidence type="ECO:0000259" key="3">
    <source>
        <dbReference type="PROSITE" id="PS51186"/>
    </source>
</evidence>
<keyword evidence="5" id="KW-1185">Reference proteome</keyword>
<dbReference type="Pfam" id="PF00583">
    <property type="entry name" value="Acetyltransf_1"/>
    <property type="match status" value="1"/>
</dbReference>
<dbReference type="EMBL" id="BAAAMY010000005">
    <property type="protein sequence ID" value="GAA1921654.1"/>
    <property type="molecule type" value="Genomic_DNA"/>
</dbReference>
<dbReference type="InterPro" id="IPR016181">
    <property type="entry name" value="Acyl_CoA_acyltransferase"/>
</dbReference>
<dbReference type="InterPro" id="IPR050832">
    <property type="entry name" value="Bact_Acetyltransf"/>
</dbReference>
<dbReference type="Proteomes" id="UP001501612">
    <property type="component" value="Unassembled WGS sequence"/>
</dbReference>
<comment type="caution">
    <text evidence="4">The sequence shown here is derived from an EMBL/GenBank/DDBJ whole genome shotgun (WGS) entry which is preliminary data.</text>
</comment>
<proteinExistence type="predicted"/>
<organism evidence="4 5">
    <name type="scientific">Nocardioides lentus</name>
    <dbReference type="NCBI Taxonomy" id="338077"/>
    <lineage>
        <taxon>Bacteria</taxon>
        <taxon>Bacillati</taxon>
        <taxon>Actinomycetota</taxon>
        <taxon>Actinomycetes</taxon>
        <taxon>Propionibacteriales</taxon>
        <taxon>Nocardioidaceae</taxon>
        <taxon>Nocardioides</taxon>
    </lineage>
</organism>
<evidence type="ECO:0000256" key="2">
    <source>
        <dbReference type="ARBA" id="ARBA00023315"/>
    </source>
</evidence>
<dbReference type="Gene3D" id="3.40.630.30">
    <property type="match status" value="1"/>
</dbReference>
<reference evidence="4 5" key="1">
    <citation type="journal article" date="2019" name="Int. J. Syst. Evol. Microbiol.">
        <title>The Global Catalogue of Microorganisms (GCM) 10K type strain sequencing project: providing services to taxonomists for standard genome sequencing and annotation.</title>
        <authorList>
            <consortium name="The Broad Institute Genomics Platform"/>
            <consortium name="The Broad Institute Genome Sequencing Center for Infectious Disease"/>
            <person name="Wu L."/>
            <person name="Ma J."/>
        </authorList>
    </citation>
    <scope>NUCLEOTIDE SEQUENCE [LARGE SCALE GENOMIC DNA]</scope>
    <source>
        <strain evidence="4 5">JCM 14046</strain>
    </source>
</reference>
<sequence length="173" mass="19062">MPRSPLVIRRTTYDHPDVARLVAEVQEEYRRRYGSPDAVPLDEAMFTEGLGGFFVGYEVTDGSADGPGEAVAMGGWRTRDDVSRLDSRRAAELKRMYVVPGARGRGHARAVLAHVEADAAAHDRDVLVLETGTAQPEAITLYLACGYEPVVPYGYYADEPDCRCYARRLLPAT</sequence>
<feature type="domain" description="N-acetyltransferase" evidence="3">
    <location>
        <begin position="6"/>
        <end position="171"/>
    </location>
</feature>
<dbReference type="PANTHER" id="PTHR43877:SF2">
    <property type="entry name" value="AMINOALKYLPHOSPHONATE N-ACETYLTRANSFERASE-RELATED"/>
    <property type="match status" value="1"/>
</dbReference>
<dbReference type="CDD" id="cd04301">
    <property type="entry name" value="NAT_SF"/>
    <property type="match status" value="1"/>
</dbReference>
<evidence type="ECO:0000313" key="5">
    <source>
        <dbReference type="Proteomes" id="UP001501612"/>
    </source>
</evidence>
<name>A0ABN2PH39_9ACTN</name>
<protein>
    <submittedName>
        <fullName evidence="4">GNAT family N-acetyltransferase</fullName>
    </submittedName>
</protein>
<dbReference type="RefSeq" id="WP_344007466.1">
    <property type="nucleotide sequence ID" value="NZ_BAAAMY010000005.1"/>
</dbReference>
<evidence type="ECO:0000313" key="4">
    <source>
        <dbReference type="EMBL" id="GAA1921654.1"/>
    </source>
</evidence>
<dbReference type="InterPro" id="IPR000182">
    <property type="entry name" value="GNAT_dom"/>
</dbReference>
<gene>
    <name evidence="4" type="ORF">GCM10009737_23930</name>
</gene>
<keyword evidence="2" id="KW-0012">Acyltransferase</keyword>
<accession>A0ABN2PH39</accession>